<accession>A0A5C5XEN4</accession>
<dbReference type="OrthoDB" id="291279at2"/>
<comment type="caution">
    <text evidence="2">The sequence shown here is derived from an EMBL/GenBank/DDBJ whole genome shotgun (WGS) entry which is preliminary data.</text>
</comment>
<keyword evidence="1" id="KW-0732">Signal</keyword>
<reference evidence="2 3" key="1">
    <citation type="submission" date="2019-02" db="EMBL/GenBank/DDBJ databases">
        <title>Deep-cultivation of Planctomycetes and their phenomic and genomic characterization uncovers novel biology.</title>
        <authorList>
            <person name="Wiegand S."/>
            <person name="Jogler M."/>
            <person name="Boedeker C."/>
            <person name="Pinto D."/>
            <person name="Vollmers J."/>
            <person name="Rivas-Marin E."/>
            <person name="Kohn T."/>
            <person name="Peeters S.H."/>
            <person name="Heuer A."/>
            <person name="Rast P."/>
            <person name="Oberbeckmann S."/>
            <person name="Bunk B."/>
            <person name="Jeske O."/>
            <person name="Meyerdierks A."/>
            <person name="Storesund J.E."/>
            <person name="Kallscheuer N."/>
            <person name="Luecker S."/>
            <person name="Lage O.M."/>
            <person name="Pohl T."/>
            <person name="Merkel B.J."/>
            <person name="Hornburger P."/>
            <person name="Mueller R.-W."/>
            <person name="Bruemmer F."/>
            <person name="Labrenz M."/>
            <person name="Spormann A.M."/>
            <person name="Op Den Camp H."/>
            <person name="Overmann J."/>
            <person name="Amann R."/>
            <person name="Jetten M.S.M."/>
            <person name="Mascher T."/>
            <person name="Medema M.H."/>
            <person name="Devos D.P."/>
            <person name="Kaster A.-K."/>
            <person name="Ovreas L."/>
            <person name="Rohde M."/>
            <person name="Galperin M.Y."/>
            <person name="Jogler C."/>
        </authorList>
    </citation>
    <scope>NUCLEOTIDE SEQUENCE [LARGE SCALE GENOMIC DNA]</scope>
    <source>
        <strain evidence="2 3">Pan54</strain>
    </source>
</reference>
<gene>
    <name evidence="2" type="ORF">Pan54_22330</name>
</gene>
<dbReference type="AlphaFoldDB" id="A0A5C5XEN4"/>
<feature type="signal peptide" evidence="1">
    <location>
        <begin position="1"/>
        <end position="27"/>
    </location>
</feature>
<sequence length="140" mass="15820" precursor="true">MRSQKGLLRFACVCILPVLFGAESATAKDWWMKYPAKDPVAMQEAGNANYVRGRATCGYDDSYGCYYVGGGTASKHGQPRYEHEGTFGVDYVPWYSRVALNWSHGVKYQDGRGLYEPDHKNHPFKNSHMRGKNVHFGQGY</sequence>
<evidence type="ECO:0000256" key="1">
    <source>
        <dbReference type="SAM" id="SignalP"/>
    </source>
</evidence>
<dbReference type="RefSeq" id="WP_146503480.1">
    <property type="nucleotide sequence ID" value="NZ_SJPG01000001.1"/>
</dbReference>
<organism evidence="2 3">
    <name type="scientific">Rubinisphaera italica</name>
    <dbReference type="NCBI Taxonomy" id="2527969"/>
    <lineage>
        <taxon>Bacteria</taxon>
        <taxon>Pseudomonadati</taxon>
        <taxon>Planctomycetota</taxon>
        <taxon>Planctomycetia</taxon>
        <taxon>Planctomycetales</taxon>
        <taxon>Planctomycetaceae</taxon>
        <taxon>Rubinisphaera</taxon>
    </lineage>
</organism>
<evidence type="ECO:0000313" key="3">
    <source>
        <dbReference type="Proteomes" id="UP000316095"/>
    </source>
</evidence>
<proteinExistence type="predicted"/>
<keyword evidence="3" id="KW-1185">Reference proteome</keyword>
<dbReference type="EMBL" id="SJPG01000001">
    <property type="protein sequence ID" value="TWT61497.1"/>
    <property type="molecule type" value="Genomic_DNA"/>
</dbReference>
<dbReference type="Proteomes" id="UP000316095">
    <property type="component" value="Unassembled WGS sequence"/>
</dbReference>
<name>A0A5C5XEN4_9PLAN</name>
<feature type="chain" id="PRO_5022811157" evidence="1">
    <location>
        <begin position="28"/>
        <end position="140"/>
    </location>
</feature>
<evidence type="ECO:0000313" key="2">
    <source>
        <dbReference type="EMBL" id="TWT61497.1"/>
    </source>
</evidence>
<protein>
    <submittedName>
        <fullName evidence="2">Uncharacterized protein</fullName>
    </submittedName>
</protein>